<keyword evidence="2" id="KW-1185">Reference proteome</keyword>
<comment type="caution">
    <text evidence="1">The sequence shown here is derived from an EMBL/GenBank/DDBJ whole genome shotgun (WGS) entry which is preliminary data.</text>
</comment>
<dbReference type="Proteomes" id="UP000187209">
    <property type="component" value="Unassembled WGS sequence"/>
</dbReference>
<evidence type="ECO:0000313" key="1">
    <source>
        <dbReference type="EMBL" id="OMJ90994.1"/>
    </source>
</evidence>
<name>A0A1R2CPR7_9CILI</name>
<organism evidence="1 2">
    <name type="scientific">Stentor coeruleus</name>
    <dbReference type="NCBI Taxonomy" id="5963"/>
    <lineage>
        <taxon>Eukaryota</taxon>
        <taxon>Sar</taxon>
        <taxon>Alveolata</taxon>
        <taxon>Ciliophora</taxon>
        <taxon>Postciliodesmatophora</taxon>
        <taxon>Heterotrichea</taxon>
        <taxon>Heterotrichida</taxon>
        <taxon>Stentoridae</taxon>
        <taxon>Stentor</taxon>
    </lineage>
</organism>
<gene>
    <name evidence="1" type="ORF">SteCoe_6567</name>
</gene>
<proteinExistence type="predicted"/>
<reference evidence="1 2" key="1">
    <citation type="submission" date="2016-11" db="EMBL/GenBank/DDBJ databases">
        <title>The macronuclear genome of Stentor coeruleus: a giant cell with tiny introns.</title>
        <authorList>
            <person name="Slabodnick M."/>
            <person name="Ruby J.G."/>
            <person name="Reiff S.B."/>
            <person name="Swart E.C."/>
            <person name="Gosai S."/>
            <person name="Prabakaran S."/>
            <person name="Witkowska E."/>
            <person name="Larue G.E."/>
            <person name="Fisher S."/>
            <person name="Freeman R.M."/>
            <person name="Gunawardena J."/>
            <person name="Chu W."/>
            <person name="Stover N.A."/>
            <person name="Gregory B.D."/>
            <person name="Nowacki M."/>
            <person name="Derisi J."/>
            <person name="Roy S.W."/>
            <person name="Marshall W.F."/>
            <person name="Sood P."/>
        </authorList>
    </citation>
    <scope>NUCLEOTIDE SEQUENCE [LARGE SCALE GENOMIC DNA]</scope>
    <source>
        <strain evidence="1">WM001</strain>
    </source>
</reference>
<dbReference type="EMBL" id="MPUH01000091">
    <property type="protein sequence ID" value="OMJ90994.1"/>
    <property type="molecule type" value="Genomic_DNA"/>
</dbReference>
<protein>
    <submittedName>
        <fullName evidence="1">Uncharacterized protein</fullName>
    </submittedName>
</protein>
<accession>A0A1R2CPR7</accession>
<sequence>MIGEKSHINSSIPTKNTRYSLEAIRTSPYSNSTFKKRYSNYKKSSFSSTSNNGSIIIPSENSNIKTNAQIKTMKIRNLNESLTHIEKSKYLSIKLAKNLSNKNHDSSYFSIYSEIFSELIELFPIFKDLFLSLKKGMVISAIKEKDYEDFEFCKDLKGLDSDLQCLFNKERVEKSKLVKKLDVLAIKYMKLKEKYDEILKINRKYEKIIFPNMKEIDESIKNPQKINVSNKDILQRQNTWLHVLKKINNSCEDNEDDENSYLKS</sequence>
<evidence type="ECO:0000313" key="2">
    <source>
        <dbReference type="Proteomes" id="UP000187209"/>
    </source>
</evidence>
<dbReference type="AlphaFoldDB" id="A0A1R2CPR7"/>